<comment type="caution">
    <text evidence="1">The sequence shown here is derived from an EMBL/GenBank/DDBJ whole genome shotgun (WGS) entry which is preliminary data.</text>
</comment>
<evidence type="ECO:0000313" key="2">
    <source>
        <dbReference type="Proteomes" id="UP001303046"/>
    </source>
</evidence>
<gene>
    <name evidence="1" type="primary">Necator_chrX.g21341</name>
    <name evidence="1" type="ORF">RB195_021180</name>
</gene>
<name>A0ABR1EAW6_NECAM</name>
<organism evidence="1 2">
    <name type="scientific">Necator americanus</name>
    <name type="common">Human hookworm</name>
    <dbReference type="NCBI Taxonomy" id="51031"/>
    <lineage>
        <taxon>Eukaryota</taxon>
        <taxon>Metazoa</taxon>
        <taxon>Ecdysozoa</taxon>
        <taxon>Nematoda</taxon>
        <taxon>Chromadorea</taxon>
        <taxon>Rhabditida</taxon>
        <taxon>Rhabditina</taxon>
        <taxon>Rhabditomorpha</taxon>
        <taxon>Strongyloidea</taxon>
        <taxon>Ancylostomatidae</taxon>
        <taxon>Bunostominae</taxon>
        <taxon>Necator</taxon>
    </lineage>
</organism>
<evidence type="ECO:0000313" key="1">
    <source>
        <dbReference type="EMBL" id="KAK6759435.1"/>
    </source>
</evidence>
<accession>A0ABR1EAW6</accession>
<dbReference type="Proteomes" id="UP001303046">
    <property type="component" value="Unassembled WGS sequence"/>
</dbReference>
<dbReference type="EMBL" id="JAVFWL010000006">
    <property type="protein sequence ID" value="KAK6759435.1"/>
    <property type="molecule type" value="Genomic_DNA"/>
</dbReference>
<reference evidence="1 2" key="1">
    <citation type="submission" date="2023-08" db="EMBL/GenBank/DDBJ databases">
        <title>A Necator americanus chromosomal reference genome.</title>
        <authorList>
            <person name="Ilik V."/>
            <person name="Petrzelkova K.J."/>
            <person name="Pardy F."/>
            <person name="Fuh T."/>
            <person name="Niatou-Singa F.S."/>
            <person name="Gouil Q."/>
            <person name="Baker L."/>
            <person name="Ritchie M.E."/>
            <person name="Jex A.R."/>
            <person name="Gazzola D."/>
            <person name="Li H."/>
            <person name="Toshio Fujiwara R."/>
            <person name="Zhan B."/>
            <person name="Aroian R.V."/>
            <person name="Pafco B."/>
            <person name="Schwarz E.M."/>
        </authorList>
    </citation>
    <scope>NUCLEOTIDE SEQUENCE [LARGE SCALE GENOMIC DNA]</scope>
    <source>
        <strain evidence="1 2">Aroian</strain>
        <tissue evidence="1">Whole animal</tissue>
    </source>
</reference>
<sequence>MKSEEKKEECRDKSRTNTVPSAHDIIVDRRGLLKNLEDSFGCCCFFLTEIITFFWNISLHNAGDISEPSSQAIIHSQTSTCFVK</sequence>
<protein>
    <submittedName>
        <fullName evidence="1">Uncharacterized protein</fullName>
    </submittedName>
</protein>
<keyword evidence="2" id="KW-1185">Reference proteome</keyword>
<proteinExistence type="predicted"/>